<evidence type="ECO:0000256" key="7">
    <source>
        <dbReference type="ARBA" id="ARBA00023027"/>
    </source>
</evidence>
<protein>
    <recommendedName>
        <fullName evidence="13">Sorbitol dehydrogenase</fullName>
    </recommendedName>
</protein>
<keyword evidence="7" id="KW-0520">NAD</keyword>
<dbReference type="EMBL" id="JASWJB010000185">
    <property type="protein sequence ID" value="KAK2594018.1"/>
    <property type="molecule type" value="Genomic_DNA"/>
</dbReference>
<dbReference type="InterPro" id="IPR045306">
    <property type="entry name" value="SDH-like"/>
</dbReference>
<evidence type="ECO:0000256" key="6">
    <source>
        <dbReference type="ARBA" id="ARBA00023002"/>
    </source>
</evidence>
<dbReference type="GO" id="GO:0006062">
    <property type="term" value="P:sorbitol catabolic process"/>
    <property type="evidence" value="ECO:0007669"/>
    <property type="project" value="TreeGrafter"/>
</dbReference>
<comment type="similarity">
    <text evidence="3 8">Belongs to the zinc-containing alcohol dehydrogenase family.</text>
</comment>
<gene>
    <name evidence="11" type="ORF">QQS21_008280</name>
</gene>
<dbReference type="InterPro" id="IPR013149">
    <property type="entry name" value="ADH-like_C"/>
</dbReference>
<keyword evidence="12" id="KW-1185">Reference proteome</keyword>
<name>A0AAJ0CLI3_9HYPO</name>
<evidence type="ECO:0000256" key="3">
    <source>
        <dbReference type="ARBA" id="ARBA00008072"/>
    </source>
</evidence>
<dbReference type="SUPFAM" id="SSF50129">
    <property type="entry name" value="GroES-like"/>
    <property type="match status" value="1"/>
</dbReference>
<evidence type="ECO:0008006" key="13">
    <source>
        <dbReference type="Google" id="ProtNLM"/>
    </source>
</evidence>
<dbReference type="Gene3D" id="3.90.180.10">
    <property type="entry name" value="Medium-chain alcohol dehydrogenases, catalytic domain"/>
    <property type="match status" value="1"/>
</dbReference>
<dbReference type="GO" id="GO:0008270">
    <property type="term" value="F:zinc ion binding"/>
    <property type="evidence" value="ECO:0007669"/>
    <property type="project" value="InterPro"/>
</dbReference>
<feature type="domain" description="Alcohol dehydrogenase-like C-terminal" evidence="9">
    <location>
        <begin position="188"/>
        <end position="333"/>
    </location>
</feature>
<keyword evidence="6" id="KW-0560">Oxidoreductase</keyword>
<dbReference type="PROSITE" id="PS00059">
    <property type="entry name" value="ADH_ZINC"/>
    <property type="match status" value="1"/>
</dbReference>
<proteinExistence type="inferred from homology"/>
<evidence type="ECO:0000259" key="10">
    <source>
        <dbReference type="Pfam" id="PF08240"/>
    </source>
</evidence>
<dbReference type="Gene3D" id="3.40.50.720">
    <property type="entry name" value="NAD(P)-binding Rossmann-like Domain"/>
    <property type="match status" value="1"/>
</dbReference>
<evidence type="ECO:0000256" key="8">
    <source>
        <dbReference type="RuleBase" id="RU361277"/>
    </source>
</evidence>
<dbReference type="SUPFAM" id="SSF51735">
    <property type="entry name" value="NAD(P)-binding Rossmann-fold domains"/>
    <property type="match status" value="1"/>
</dbReference>
<evidence type="ECO:0000256" key="4">
    <source>
        <dbReference type="ARBA" id="ARBA00022723"/>
    </source>
</evidence>
<evidence type="ECO:0000313" key="12">
    <source>
        <dbReference type="Proteomes" id="UP001251528"/>
    </source>
</evidence>
<organism evidence="11 12">
    <name type="scientific">Conoideocrella luteorostrata</name>
    <dbReference type="NCBI Taxonomy" id="1105319"/>
    <lineage>
        <taxon>Eukaryota</taxon>
        <taxon>Fungi</taxon>
        <taxon>Dikarya</taxon>
        <taxon>Ascomycota</taxon>
        <taxon>Pezizomycotina</taxon>
        <taxon>Sordariomycetes</taxon>
        <taxon>Hypocreomycetidae</taxon>
        <taxon>Hypocreales</taxon>
        <taxon>Clavicipitaceae</taxon>
        <taxon>Conoideocrella</taxon>
    </lineage>
</organism>
<dbReference type="InterPro" id="IPR036291">
    <property type="entry name" value="NAD(P)-bd_dom_sf"/>
</dbReference>
<dbReference type="PANTHER" id="PTHR43161">
    <property type="entry name" value="SORBITOL DEHYDROGENASE"/>
    <property type="match status" value="1"/>
</dbReference>
<dbReference type="Proteomes" id="UP001251528">
    <property type="component" value="Unassembled WGS sequence"/>
</dbReference>
<dbReference type="AlphaFoldDB" id="A0AAJ0CLI3"/>
<dbReference type="CDD" id="cd05285">
    <property type="entry name" value="sorbitol_DH"/>
    <property type="match status" value="1"/>
</dbReference>
<comment type="caution">
    <text evidence="11">The sequence shown here is derived from an EMBL/GenBank/DDBJ whole genome shotgun (WGS) entry which is preliminary data.</text>
</comment>
<dbReference type="Pfam" id="PF00107">
    <property type="entry name" value="ADH_zinc_N"/>
    <property type="match status" value="1"/>
</dbReference>
<evidence type="ECO:0000256" key="1">
    <source>
        <dbReference type="ARBA" id="ARBA00001947"/>
    </source>
</evidence>
<evidence type="ECO:0000256" key="2">
    <source>
        <dbReference type="ARBA" id="ARBA00004921"/>
    </source>
</evidence>
<evidence type="ECO:0000313" key="11">
    <source>
        <dbReference type="EMBL" id="KAK2594018.1"/>
    </source>
</evidence>
<dbReference type="PANTHER" id="PTHR43161:SF25">
    <property type="entry name" value="ALCOHOL DEHYDROGENASE, PUTATIVE (AFU_ORTHOLOGUE AFUA_1G14390)-RELATED"/>
    <property type="match status" value="1"/>
</dbReference>
<dbReference type="InterPro" id="IPR013154">
    <property type="entry name" value="ADH-like_N"/>
</dbReference>
<sequence length="391" mass="41931">MSSPNLSAGQYLYAAKDLRFETREIPTPGPGEVVVAVRSTTLCGSDLHYYNHYKNGSILVREPLCLGHESSGEIVAAGEKASLKVGDRVALEVGVPCRECDLCKAGRYNICPHLRFRSSGSKFPHYQGTLQEYVCHPESWVHPLPESLDFEVGALLEPLAVAVQAVRRIAMISSPQPVENVLIFGAGAIGLLTALALRATGVKNIAMADIHLGRLKFARENAFASIIYEVKPKSAASVDDAMSVAKDVAQDMGELQWPHDKTINKFNVVFECTGVASCIQTSIYATKSGGYVVVAGLGTPNITIPISEASAREITIVPTWRYANAYPEAMRVAEASVKSFALGAEQKLPDIRKLITHRFEGLDSVPDAFALAGASGDSKGGVVIKTVVNCA</sequence>
<dbReference type="InterPro" id="IPR011032">
    <property type="entry name" value="GroES-like_sf"/>
</dbReference>
<accession>A0AAJ0CLI3</accession>
<dbReference type="GO" id="GO:0003939">
    <property type="term" value="F:L-iditol 2-dehydrogenase (NAD+) activity"/>
    <property type="evidence" value="ECO:0007669"/>
    <property type="project" value="TreeGrafter"/>
</dbReference>
<reference evidence="11" key="1">
    <citation type="submission" date="2023-06" db="EMBL/GenBank/DDBJ databases">
        <title>Conoideocrella luteorostrata (Hypocreales: Clavicipitaceae), a potential biocontrol fungus for elongate hemlock scale in United States Christmas tree production areas.</title>
        <authorList>
            <person name="Barrett H."/>
            <person name="Lovett B."/>
            <person name="Macias A.M."/>
            <person name="Stajich J.E."/>
            <person name="Kasson M.T."/>
        </authorList>
    </citation>
    <scope>NUCLEOTIDE SEQUENCE</scope>
    <source>
        <strain evidence="11">ARSEF 14590</strain>
    </source>
</reference>
<keyword evidence="4 8" id="KW-0479">Metal-binding</keyword>
<evidence type="ECO:0000259" key="9">
    <source>
        <dbReference type="Pfam" id="PF00107"/>
    </source>
</evidence>
<keyword evidence="5 8" id="KW-0862">Zinc</keyword>
<comment type="cofactor">
    <cofactor evidence="1 8">
        <name>Zn(2+)</name>
        <dbReference type="ChEBI" id="CHEBI:29105"/>
    </cofactor>
</comment>
<comment type="pathway">
    <text evidence="2">Carbohydrate degradation.</text>
</comment>
<evidence type="ECO:0000256" key="5">
    <source>
        <dbReference type="ARBA" id="ARBA00022833"/>
    </source>
</evidence>
<dbReference type="Pfam" id="PF08240">
    <property type="entry name" value="ADH_N"/>
    <property type="match status" value="1"/>
</dbReference>
<feature type="domain" description="Alcohol dehydrogenase-like N-terminal" evidence="10">
    <location>
        <begin position="29"/>
        <end position="146"/>
    </location>
</feature>
<dbReference type="InterPro" id="IPR002328">
    <property type="entry name" value="ADH_Zn_CS"/>
</dbReference>